<dbReference type="KEGG" id="lvi:G7068_12700"/>
<dbReference type="Gene3D" id="2.70.70.10">
    <property type="entry name" value="Glucose Permease (Domain IIA)"/>
    <property type="match status" value="1"/>
</dbReference>
<evidence type="ECO:0000256" key="1">
    <source>
        <dbReference type="SAM" id="SignalP"/>
    </source>
</evidence>
<dbReference type="Pfam" id="PF01551">
    <property type="entry name" value="Peptidase_M23"/>
    <property type="match status" value="1"/>
</dbReference>
<evidence type="ECO:0000259" key="2">
    <source>
        <dbReference type="Pfam" id="PF01551"/>
    </source>
</evidence>
<dbReference type="InterPro" id="IPR016047">
    <property type="entry name" value="M23ase_b-sheet_dom"/>
</dbReference>
<dbReference type="SUPFAM" id="SSF51261">
    <property type="entry name" value="Duplicated hybrid motif"/>
    <property type="match status" value="1"/>
</dbReference>
<feature type="chain" id="PRO_5026157268" evidence="1">
    <location>
        <begin position="23"/>
        <end position="264"/>
    </location>
</feature>
<keyword evidence="4" id="KW-1185">Reference proteome</keyword>
<dbReference type="Proteomes" id="UP000502677">
    <property type="component" value="Chromosome"/>
</dbReference>
<dbReference type="AlphaFoldDB" id="A0A6G7XH79"/>
<accession>A0A6G7XH79</accession>
<sequence>MSAPVLLACSAAALCLGLPVLAASGSLEAKHRAANAADAAALAAADAANGWINSEATPCELAEQVAVASGASVAGCSVDPAGTGVRVLVRTGAPIVAEARAYAAAESSAWNEINPVSDNGWAWPSNARGVTQGFHDGMAIDLAVDGQRTLYAPFDGVVVRAGPDGAGMPEACRSQPSWWRGQNYTVLIRHEYEGRVVYSSHNHIVPTSPEQWGIFPGKKVVAGQPVAQAGMSGCTSGLHTHFTLSSKPVNAYPDLNPYKYLGPP</sequence>
<feature type="domain" description="M23ase beta-sheet core" evidence="2">
    <location>
        <begin position="139"/>
        <end position="247"/>
    </location>
</feature>
<name>A0A6G7XH79_9MICO</name>
<evidence type="ECO:0000313" key="3">
    <source>
        <dbReference type="EMBL" id="QIK63960.1"/>
    </source>
</evidence>
<dbReference type="InterPro" id="IPR011055">
    <property type="entry name" value="Dup_hybrid_motif"/>
</dbReference>
<organism evidence="3 4">
    <name type="scientific">Leucobacter viscericola</name>
    <dbReference type="NCBI Taxonomy" id="2714935"/>
    <lineage>
        <taxon>Bacteria</taxon>
        <taxon>Bacillati</taxon>
        <taxon>Actinomycetota</taxon>
        <taxon>Actinomycetes</taxon>
        <taxon>Micrococcales</taxon>
        <taxon>Microbacteriaceae</taxon>
        <taxon>Leucobacter</taxon>
    </lineage>
</organism>
<reference evidence="3 4" key="1">
    <citation type="submission" date="2020-03" db="EMBL/GenBank/DDBJ databases">
        <title>Leucobacter sp. nov., isolated from beetles.</title>
        <authorList>
            <person name="Hyun D.-W."/>
            <person name="Bae J.-W."/>
        </authorList>
    </citation>
    <scope>NUCLEOTIDE SEQUENCE [LARGE SCALE GENOMIC DNA]</scope>
    <source>
        <strain evidence="3 4">HDW9C</strain>
    </source>
</reference>
<gene>
    <name evidence="3" type="ORF">G7068_12700</name>
</gene>
<feature type="signal peptide" evidence="1">
    <location>
        <begin position="1"/>
        <end position="22"/>
    </location>
</feature>
<dbReference type="RefSeq" id="WP_166292300.1">
    <property type="nucleotide sequence ID" value="NZ_CP049863.1"/>
</dbReference>
<protein>
    <submittedName>
        <fullName evidence="3">Peptidoglycan DD-metalloendopeptidase family protein</fullName>
    </submittedName>
</protein>
<dbReference type="PANTHER" id="PTHR21666">
    <property type="entry name" value="PEPTIDASE-RELATED"/>
    <property type="match status" value="1"/>
</dbReference>
<proteinExistence type="predicted"/>
<dbReference type="InterPro" id="IPR050570">
    <property type="entry name" value="Cell_wall_metabolism_enzyme"/>
</dbReference>
<evidence type="ECO:0000313" key="4">
    <source>
        <dbReference type="Proteomes" id="UP000502677"/>
    </source>
</evidence>
<dbReference type="CDD" id="cd12797">
    <property type="entry name" value="M23_peptidase"/>
    <property type="match status" value="1"/>
</dbReference>
<dbReference type="PANTHER" id="PTHR21666:SF270">
    <property type="entry name" value="MUREIN HYDROLASE ACTIVATOR ENVC"/>
    <property type="match status" value="1"/>
</dbReference>
<dbReference type="GO" id="GO:0004222">
    <property type="term" value="F:metalloendopeptidase activity"/>
    <property type="evidence" value="ECO:0007669"/>
    <property type="project" value="TreeGrafter"/>
</dbReference>
<dbReference type="EMBL" id="CP049863">
    <property type="protein sequence ID" value="QIK63960.1"/>
    <property type="molecule type" value="Genomic_DNA"/>
</dbReference>
<keyword evidence="1" id="KW-0732">Signal</keyword>